<evidence type="ECO:0000313" key="3">
    <source>
        <dbReference type="EMBL" id="MCY4727418.1"/>
    </source>
</evidence>
<keyword evidence="4" id="KW-1185">Reference proteome</keyword>
<evidence type="ECO:0000313" key="4">
    <source>
        <dbReference type="Proteomes" id="UP001074726"/>
    </source>
</evidence>
<dbReference type="EMBL" id="JAPPUX010000004">
    <property type="protein sequence ID" value="MCY4727418.1"/>
    <property type="molecule type" value="Genomic_DNA"/>
</dbReference>
<dbReference type="GO" id="GO:0016874">
    <property type="term" value="F:ligase activity"/>
    <property type="evidence" value="ECO:0007669"/>
    <property type="project" value="UniProtKB-KW"/>
</dbReference>
<keyword evidence="3" id="KW-0436">Ligase</keyword>
<dbReference type="InterPro" id="IPR038752">
    <property type="entry name" value="IQCH"/>
</dbReference>
<name>A0ABT4CEL1_9ACTN</name>
<evidence type="ECO:0000256" key="1">
    <source>
        <dbReference type="PROSITE-ProRule" id="PRU00409"/>
    </source>
</evidence>
<protein>
    <submittedName>
        <fullName evidence="3">Peptide ligase PGM1-related protein</fullName>
    </submittedName>
</protein>
<dbReference type="InterPro" id="IPR041356">
    <property type="entry name" value="PGM1_C"/>
</dbReference>
<reference evidence="3" key="1">
    <citation type="submission" date="2022-08" db="EMBL/GenBank/DDBJ databases">
        <title>Genome sequencing of Nocardioides sp. STR2.</title>
        <authorList>
            <person name="So Y."/>
        </authorList>
    </citation>
    <scope>NUCLEOTIDE SEQUENCE</scope>
    <source>
        <strain evidence="3">STR2</strain>
    </source>
</reference>
<sequence>MASVEPPATRDLARALAASRPGSTVPHTVVVLPSYSVEPRLLAHFGPRIATLEHRQLLTVLRLARLPGAEMVFVTSERPTERVMAYYLSFVERGLRDGVRSRFHVVEVPDRTSRSVTVKLLERPDLLEVVRSMTRGRLAFIEPWNVTQPEMEVARVLGLPLAGTPASLWPLGFKSNGRRLMREAGVPVAPGCEDVRSVDEVVAAVEAIRQERPAAVGAVVKLDDSATGIGNRVFRFADVPHPTRLRAAVESLGPDYLSGLASGAVVEELLTGPEVSSPSVQGDITPGRRVDVIATHEQVHDGTDRQAYLGCRFPASRDYRSDLTAYGASVGQLLADRGALGRFGVDFAATRTSSSRWRLHGLEINLRRSGTSHPLSLLHNLTTGHYDRASGTWSMPDGSRRCYSATDNLLDPAWRGRAESDVIEAVERAGLSFDTHRGVGTVLHMLNGLASSGLVGLTTIGRSAAQAQRLHDATVAAIRGGSRMLGPSGSMSDGRIDA</sequence>
<keyword evidence="1" id="KW-0067">ATP-binding</keyword>
<dbReference type="PROSITE" id="PS50975">
    <property type="entry name" value="ATP_GRASP"/>
    <property type="match status" value="1"/>
</dbReference>
<dbReference type="Pfam" id="PF18105">
    <property type="entry name" value="PGM1_C"/>
    <property type="match status" value="1"/>
</dbReference>
<dbReference type="SUPFAM" id="SSF56059">
    <property type="entry name" value="Glutathione synthetase ATP-binding domain-like"/>
    <property type="match status" value="1"/>
</dbReference>
<proteinExistence type="predicted"/>
<dbReference type="Proteomes" id="UP001074726">
    <property type="component" value="Unassembled WGS sequence"/>
</dbReference>
<evidence type="ECO:0000259" key="2">
    <source>
        <dbReference type="PROSITE" id="PS50975"/>
    </source>
</evidence>
<organism evidence="3 4">
    <name type="scientific">Nocardioides pini</name>
    <dbReference type="NCBI Taxonomy" id="2975053"/>
    <lineage>
        <taxon>Bacteria</taxon>
        <taxon>Bacillati</taxon>
        <taxon>Actinomycetota</taxon>
        <taxon>Actinomycetes</taxon>
        <taxon>Propionibacteriales</taxon>
        <taxon>Nocardioidaceae</taxon>
        <taxon>Nocardioides</taxon>
    </lineage>
</organism>
<dbReference type="PANTHER" id="PTHR14465:SF0">
    <property type="entry name" value="IQ DOMAIN-CONTAINING PROTEIN H"/>
    <property type="match status" value="1"/>
</dbReference>
<dbReference type="RefSeq" id="WP_268112377.1">
    <property type="nucleotide sequence ID" value="NZ_JAPPUX010000004.1"/>
</dbReference>
<dbReference type="PANTHER" id="PTHR14465">
    <property type="entry name" value="IQ DOMAIN-CONTAINING PROTEIN H"/>
    <property type="match status" value="1"/>
</dbReference>
<feature type="domain" description="ATP-grasp" evidence="2">
    <location>
        <begin position="178"/>
        <end position="390"/>
    </location>
</feature>
<comment type="caution">
    <text evidence="3">The sequence shown here is derived from an EMBL/GenBank/DDBJ whole genome shotgun (WGS) entry which is preliminary data.</text>
</comment>
<keyword evidence="1" id="KW-0547">Nucleotide-binding</keyword>
<accession>A0ABT4CEL1</accession>
<dbReference type="InterPro" id="IPR011761">
    <property type="entry name" value="ATP-grasp"/>
</dbReference>
<gene>
    <name evidence="3" type="ORF">NYO98_14110</name>
</gene>